<name>A0A383BVN4_9ZZZZ</name>
<organism evidence="1">
    <name type="scientific">marine metagenome</name>
    <dbReference type="NCBI Taxonomy" id="408172"/>
    <lineage>
        <taxon>unclassified sequences</taxon>
        <taxon>metagenomes</taxon>
        <taxon>ecological metagenomes</taxon>
    </lineage>
</organism>
<evidence type="ECO:0000313" key="1">
    <source>
        <dbReference type="EMBL" id="SVE24227.1"/>
    </source>
</evidence>
<dbReference type="AlphaFoldDB" id="A0A383BVN4"/>
<sequence>MYNKVNRFNTFTKLRSVVLGDLNYSLLTLLDNNQKDKWKRIYDSIGKTFTEIETVFKKFNIEVFRPKPIEVSTDLVTPFYTVPACRSTISPFDNFLTISNTVVEMTSAIESNYFDYLQYQHIWEKCWKNG</sequence>
<dbReference type="Gene3D" id="3.75.10.10">
    <property type="entry name" value="L-arginine/glycine Amidinotransferase, Chain A"/>
    <property type="match status" value="1"/>
</dbReference>
<protein>
    <submittedName>
        <fullName evidence="1">Uncharacterized protein</fullName>
    </submittedName>
</protein>
<accession>A0A383BVN4</accession>
<gene>
    <name evidence="1" type="ORF">METZ01_LOCUS477081</name>
</gene>
<proteinExistence type="predicted"/>
<dbReference type="EMBL" id="UINC01203802">
    <property type="protein sequence ID" value="SVE24227.1"/>
    <property type="molecule type" value="Genomic_DNA"/>
</dbReference>
<reference evidence="1" key="1">
    <citation type="submission" date="2018-05" db="EMBL/GenBank/DDBJ databases">
        <authorList>
            <person name="Lanie J.A."/>
            <person name="Ng W.-L."/>
            <person name="Kazmierczak K.M."/>
            <person name="Andrzejewski T.M."/>
            <person name="Davidsen T.M."/>
            <person name="Wayne K.J."/>
            <person name="Tettelin H."/>
            <person name="Glass J.I."/>
            <person name="Rusch D."/>
            <person name="Podicherti R."/>
            <person name="Tsui H.-C.T."/>
            <person name="Winkler M.E."/>
        </authorList>
    </citation>
    <scope>NUCLEOTIDE SEQUENCE</scope>
</reference>
<feature type="non-terminal residue" evidence="1">
    <location>
        <position position="130"/>
    </location>
</feature>
<dbReference type="SUPFAM" id="SSF55909">
    <property type="entry name" value="Pentein"/>
    <property type="match status" value="1"/>
</dbReference>